<organism evidence="6 7">
    <name type="scientific">Candidatus Ichthyocystis hellenicum</name>
    <dbReference type="NCBI Taxonomy" id="1561003"/>
    <lineage>
        <taxon>Bacteria</taxon>
        <taxon>Pseudomonadati</taxon>
        <taxon>Pseudomonadota</taxon>
        <taxon>Betaproteobacteria</taxon>
        <taxon>Burkholderiales</taxon>
        <taxon>Candidatus Ichthyocystis</taxon>
    </lineage>
</organism>
<dbReference type="EC" id="6.3.4.18" evidence="4"/>
<accession>A0A0S4LZY2</accession>
<feature type="binding site" evidence="4">
    <location>
        <begin position="148"/>
        <end position="154"/>
    </location>
    <ligand>
        <name>ATP</name>
        <dbReference type="ChEBI" id="CHEBI:30616"/>
    </ligand>
</feature>
<dbReference type="GO" id="GO:0034028">
    <property type="term" value="F:5-(carboxyamino)imidazole ribonucleotide synthase activity"/>
    <property type="evidence" value="ECO:0007669"/>
    <property type="project" value="UniProtKB-UniRule"/>
</dbReference>
<evidence type="ECO:0000256" key="4">
    <source>
        <dbReference type="HAMAP-Rule" id="MF_01928"/>
    </source>
</evidence>
<protein>
    <recommendedName>
        <fullName evidence="4">N5-carboxyaminoimidazole ribonucleotide synthase</fullName>
        <shortName evidence="4">N5-CAIR synthase</shortName>
        <ecNumber evidence="4">6.3.4.18</ecNumber>
    </recommendedName>
    <alternativeName>
        <fullName evidence="4">5-(carboxyamino)imidazole ribonucleotide synthetase</fullName>
    </alternativeName>
</protein>
<dbReference type="InterPro" id="IPR016185">
    <property type="entry name" value="PreATP-grasp_dom_sf"/>
</dbReference>
<dbReference type="InterPro" id="IPR005875">
    <property type="entry name" value="PurK"/>
</dbReference>
<reference evidence="7" key="1">
    <citation type="submission" date="2015-11" db="EMBL/GenBank/DDBJ databases">
        <authorList>
            <person name="Seth-Smith H.M.B."/>
        </authorList>
    </citation>
    <scope>NUCLEOTIDE SEQUENCE [LARGE SCALE GENOMIC DNA]</scope>
    <source>
        <strain evidence="7">2013Ark11</strain>
    </source>
</reference>
<dbReference type="PROSITE" id="PS50975">
    <property type="entry name" value="ATP_GRASP"/>
    <property type="match status" value="1"/>
</dbReference>
<dbReference type="UniPathway" id="UPA00074">
    <property type="reaction ID" value="UER00942"/>
</dbReference>
<dbReference type="RefSeq" id="WP_092342442.1">
    <property type="nucleotide sequence ID" value="NZ_FLSL01000084.1"/>
</dbReference>
<feature type="binding site" evidence="4">
    <location>
        <position position="186"/>
    </location>
    <ligand>
        <name>ATP</name>
        <dbReference type="ChEBI" id="CHEBI:30616"/>
    </ligand>
</feature>
<dbReference type="GO" id="GO:0005829">
    <property type="term" value="C:cytosol"/>
    <property type="evidence" value="ECO:0007669"/>
    <property type="project" value="TreeGrafter"/>
</dbReference>
<name>A0A0S4LZY2_9BURK</name>
<dbReference type="GO" id="GO:0004638">
    <property type="term" value="F:phosphoribosylaminoimidazole carboxylase activity"/>
    <property type="evidence" value="ECO:0007669"/>
    <property type="project" value="InterPro"/>
</dbReference>
<sequence>MIFPPDTVGVLGGGQLGLFFLCSARRQGYRTVVWDPDISCPARACADVHICLPYDNSDAYHDFSGLCKAATVEFENVPVDLLSSLATKILISPSADAVEICANRVLEKSFLKTNGFPVVDYFNICSESDCELAPKNLFPAILKTAQMGYDGRGQLPISDHSKLLESWRLLGVPCVLEKRLSSGMAEFSIVVGRSHNGQVVFFPITKNFHKNGILVHCSTACYDYKDVFDQIYSIAALIVEKLSYCGVLAVEFFYDQGELYVNEMAPRPHNTGHYTMDATSYSQFDCQQRILCGLDIFQPRQLSDSMMVNLLGDGWLFDDPIQWPYVMNQRGRLYLYGKTEVRPGRKMGHVTWVGKQDDFVEEALKFYQWFYYRGDK</sequence>
<keyword evidence="7" id="KW-1185">Reference proteome</keyword>
<evidence type="ECO:0000313" key="7">
    <source>
        <dbReference type="Proteomes" id="UP000198651"/>
    </source>
</evidence>
<dbReference type="GO" id="GO:0046872">
    <property type="term" value="F:metal ion binding"/>
    <property type="evidence" value="ECO:0007669"/>
    <property type="project" value="InterPro"/>
</dbReference>
<dbReference type="OrthoDB" id="9804625at2"/>
<keyword evidence="2 4" id="KW-0658">Purine biosynthesis</keyword>
<dbReference type="PANTHER" id="PTHR11609">
    <property type="entry name" value="PURINE BIOSYNTHESIS PROTEIN 6/7, PUR6/7"/>
    <property type="match status" value="1"/>
</dbReference>
<dbReference type="GO" id="GO:0006189">
    <property type="term" value="P:'de novo' IMP biosynthetic process"/>
    <property type="evidence" value="ECO:0007669"/>
    <property type="project" value="UniProtKB-UniRule"/>
</dbReference>
<comment type="function">
    <text evidence="4">Catalyzes the ATP-dependent conversion of 5-aminoimidazole ribonucleotide (AIR) and HCO(3)(-) to N5-carboxyaminoimidazole ribonucleotide (N5-CAIR).</text>
</comment>
<dbReference type="STRING" id="1561003.Ark11_0053"/>
<dbReference type="InterPro" id="IPR011761">
    <property type="entry name" value="ATP-grasp"/>
</dbReference>
<feature type="binding site" evidence="4">
    <location>
        <position position="209"/>
    </location>
    <ligand>
        <name>ATP</name>
        <dbReference type="ChEBI" id="CHEBI:30616"/>
    </ligand>
</feature>
<gene>
    <name evidence="4 6" type="primary">purK</name>
    <name evidence="6" type="ORF">Ark11_0053</name>
</gene>
<feature type="domain" description="ATP-grasp" evidence="5">
    <location>
        <begin position="108"/>
        <end position="292"/>
    </location>
</feature>
<keyword evidence="3 4" id="KW-0067">ATP-binding</keyword>
<dbReference type="InterPro" id="IPR013815">
    <property type="entry name" value="ATP_grasp_subdomain_1"/>
</dbReference>
<dbReference type="Gene3D" id="3.30.470.20">
    <property type="entry name" value="ATP-grasp fold, B domain"/>
    <property type="match status" value="1"/>
</dbReference>
<dbReference type="Gene3D" id="3.40.50.20">
    <property type="match status" value="1"/>
</dbReference>
<comment type="similarity">
    <text evidence="4">Belongs to the PurK/PurT family.</text>
</comment>
<dbReference type="EMBL" id="LN906597">
    <property type="protein sequence ID" value="CUT16913.1"/>
    <property type="molecule type" value="Genomic_DNA"/>
</dbReference>
<feature type="binding site" evidence="4">
    <location>
        <position position="143"/>
    </location>
    <ligand>
        <name>ATP</name>
        <dbReference type="ChEBI" id="CHEBI:30616"/>
    </ligand>
</feature>
<dbReference type="HAMAP" id="MF_01928">
    <property type="entry name" value="PurK"/>
    <property type="match status" value="1"/>
</dbReference>
<dbReference type="GO" id="GO:0005524">
    <property type="term" value="F:ATP binding"/>
    <property type="evidence" value="ECO:0007669"/>
    <property type="project" value="UniProtKB-UniRule"/>
</dbReference>
<feature type="binding site" evidence="4">
    <location>
        <begin position="262"/>
        <end position="263"/>
    </location>
    <ligand>
        <name>ATP</name>
        <dbReference type="ChEBI" id="CHEBI:30616"/>
    </ligand>
</feature>
<proteinExistence type="inferred from homology"/>
<evidence type="ECO:0000259" key="5">
    <source>
        <dbReference type="PROSITE" id="PS50975"/>
    </source>
</evidence>
<dbReference type="SUPFAM" id="SSF56059">
    <property type="entry name" value="Glutathione synthetase ATP-binding domain-like"/>
    <property type="match status" value="1"/>
</dbReference>
<keyword evidence="1 4" id="KW-0547">Nucleotide-binding</keyword>
<dbReference type="InterPro" id="IPR011054">
    <property type="entry name" value="Rudment_hybrid_motif"/>
</dbReference>
<dbReference type="PATRIC" id="fig|1561003.3.peg.51"/>
<evidence type="ECO:0000256" key="3">
    <source>
        <dbReference type="ARBA" id="ARBA00022840"/>
    </source>
</evidence>
<dbReference type="InterPro" id="IPR003135">
    <property type="entry name" value="ATP-grasp_carboxylate-amine"/>
</dbReference>
<dbReference type="Pfam" id="PF02222">
    <property type="entry name" value="ATP-grasp"/>
    <property type="match status" value="1"/>
</dbReference>
<evidence type="ECO:0000256" key="1">
    <source>
        <dbReference type="ARBA" id="ARBA00022741"/>
    </source>
</evidence>
<feature type="binding site" evidence="4">
    <location>
        <position position="104"/>
    </location>
    <ligand>
        <name>ATP</name>
        <dbReference type="ChEBI" id="CHEBI:30616"/>
    </ligand>
</feature>
<dbReference type="Pfam" id="PF22660">
    <property type="entry name" value="RS_preATP-grasp-like"/>
    <property type="match status" value="1"/>
</dbReference>
<dbReference type="InterPro" id="IPR054350">
    <property type="entry name" value="PurT/PurK_preATP-grasp"/>
</dbReference>
<evidence type="ECO:0000256" key="2">
    <source>
        <dbReference type="ARBA" id="ARBA00022755"/>
    </source>
</evidence>
<dbReference type="AlphaFoldDB" id="A0A0S4LZY2"/>
<dbReference type="InterPro" id="IPR040686">
    <property type="entry name" value="PurK_C"/>
</dbReference>
<keyword evidence="4" id="KW-0436">Ligase</keyword>
<comment type="pathway">
    <text evidence="4">Purine metabolism; IMP biosynthesis via de novo pathway; 5-amino-1-(5-phospho-D-ribosyl)imidazole-4-carboxylate from 5-amino-1-(5-phospho-D-ribosyl)imidazole (N5-CAIR route): step 1/2.</text>
</comment>
<dbReference type="Pfam" id="PF17769">
    <property type="entry name" value="PurK_C"/>
    <property type="match status" value="1"/>
</dbReference>
<evidence type="ECO:0000313" key="6">
    <source>
        <dbReference type="EMBL" id="CUT16913.1"/>
    </source>
</evidence>
<dbReference type="SUPFAM" id="SSF51246">
    <property type="entry name" value="Rudiment single hybrid motif"/>
    <property type="match status" value="1"/>
</dbReference>
<comment type="caution">
    <text evidence="4">Lacks conserved residue(s) required for the propagation of feature annotation.</text>
</comment>
<dbReference type="PANTHER" id="PTHR11609:SF5">
    <property type="entry name" value="PHOSPHORIBOSYLAMINOIMIDAZOLE CARBOXYLASE"/>
    <property type="match status" value="1"/>
</dbReference>
<comment type="catalytic activity">
    <reaction evidence="4">
        <text>5-amino-1-(5-phospho-beta-D-ribosyl)imidazole + hydrogencarbonate + ATP = 5-carboxyamino-1-(5-phospho-D-ribosyl)imidazole + ADP + phosphate + 2 H(+)</text>
        <dbReference type="Rhea" id="RHEA:19317"/>
        <dbReference type="ChEBI" id="CHEBI:15378"/>
        <dbReference type="ChEBI" id="CHEBI:17544"/>
        <dbReference type="ChEBI" id="CHEBI:30616"/>
        <dbReference type="ChEBI" id="CHEBI:43474"/>
        <dbReference type="ChEBI" id="CHEBI:58730"/>
        <dbReference type="ChEBI" id="CHEBI:137981"/>
        <dbReference type="ChEBI" id="CHEBI:456216"/>
        <dbReference type="EC" id="6.3.4.18"/>
    </reaction>
</comment>
<dbReference type="Proteomes" id="UP000198651">
    <property type="component" value="Chromosome I"/>
</dbReference>
<dbReference type="Gene3D" id="3.30.1490.20">
    <property type="entry name" value="ATP-grasp fold, A domain"/>
    <property type="match status" value="1"/>
</dbReference>
<dbReference type="SUPFAM" id="SSF52440">
    <property type="entry name" value="PreATP-grasp domain"/>
    <property type="match status" value="1"/>
</dbReference>
<comment type="subunit">
    <text evidence="4">Homodimer.</text>
</comment>